<evidence type="ECO:0000313" key="4">
    <source>
        <dbReference type="Proteomes" id="UP001459277"/>
    </source>
</evidence>
<protein>
    <submittedName>
        <fullName evidence="3">Uncharacterized protein</fullName>
    </submittedName>
</protein>
<evidence type="ECO:0000313" key="3">
    <source>
        <dbReference type="EMBL" id="KAL0001810.1"/>
    </source>
</evidence>
<evidence type="ECO:0000256" key="1">
    <source>
        <dbReference type="SAM" id="Coils"/>
    </source>
</evidence>
<sequence>MGYILSNVLGFTRKLLQWWNNCLTEESKNDINYAVQKDEEGLPIFDERLGKGIPDGVNTLIYMIMKHFVGKPSNITSRIYDQLSNLRCRTLEDYRWYEDVFTTKVMHRSDCNSPFWKEKFINGLPRLFGEKVKETLCNLLGVIDYDNLTYGDIFSKIHSEGMKMCREQTPFKRKSKFRGKESLEKFHRKRTASKYNRKQKYSNFKDNDFYKKGKPSRSKSTGKFEKSTSKASRKCFNCELDHIESESASSSSDHEIHQLNQSLSSEPSRASESSSGQDIGLACKDSCCRNKTMNVLSKQISVLIRETSKPEPRIREPRVDLEKIYDRFSKSKNEVTVNDLQKEIKETKSEVRTPKQELTILRVDNSLLDQRVKNLESTSHQGNEEGTSF</sequence>
<feature type="compositionally biased region" description="Low complexity" evidence="2">
    <location>
        <begin position="262"/>
        <end position="275"/>
    </location>
</feature>
<dbReference type="Pfam" id="PF22909">
    <property type="entry name" value="Caulimovir_coat_dom"/>
    <property type="match status" value="1"/>
</dbReference>
<comment type="caution">
    <text evidence="3">The sequence shown here is derived from an EMBL/GenBank/DDBJ whole genome shotgun (WGS) entry which is preliminary data.</text>
</comment>
<organism evidence="3 4">
    <name type="scientific">Lithocarpus litseifolius</name>
    <dbReference type="NCBI Taxonomy" id="425828"/>
    <lineage>
        <taxon>Eukaryota</taxon>
        <taxon>Viridiplantae</taxon>
        <taxon>Streptophyta</taxon>
        <taxon>Embryophyta</taxon>
        <taxon>Tracheophyta</taxon>
        <taxon>Spermatophyta</taxon>
        <taxon>Magnoliopsida</taxon>
        <taxon>eudicotyledons</taxon>
        <taxon>Gunneridae</taxon>
        <taxon>Pentapetalae</taxon>
        <taxon>rosids</taxon>
        <taxon>fabids</taxon>
        <taxon>Fagales</taxon>
        <taxon>Fagaceae</taxon>
        <taxon>Lithocarpus</taxon>
    </lineage>
</organism>
<keyword evidence="4" id="KW-1185">Reference proteome</keyword>
<feature type="coiled-coil region" evidence="1">
    <location>
        <begin position="330"/>
        <end position="357"/>
    </location>
</feature>
<dbReference type="PANTHER" id="PTHR33054:SF9">
    <property type="entry name" value="CCHC-TYPE DOMAIN-CONTAINING PROTEIN"/>
    <property type="match status" value="1"/>
</dbReference>
<dbReference type="Proteomes" id="UP001459277">
    <property type="component" value="Unassembled WGS sequence"/>
</dbReference>
<dbReference type="PANTHER" id="PTHR33054">
    <property type="entry name" value="CCHC-TYPE DOMAIN-CONTAINING PROTEIN"/>
    <property type="match status" value="1"/>
</dbReference>
<name>A0AAW2CY85_9ROSI</name>
<feature type="region of interest" description="Disordered" evidence="2">
    <location>
        <begin position="246"/>
        <end position="279"/>
    </location>
</feature>
<dbReference type="EMBL" id="JAZDWU010000005">
    <property type="protein sequence ID" value="KAL0001810.1"/>
    <property type="molecule type" value="Genomic_DNA"/>
</dbReference>
<proteinExistence type="predicted"/>
<keyword evidence="1" id="KW-0175">Coiled coil</keyword>
<accession>A0AAW2CY85</accession>
<dbReference type="AlphaFoldDB" id="A0AAW2CY85"/>
<gene>
    <name evidence="3" type="ORF">SO802_015591</name>
</gene>
<feature type="region of interest" description="Disordered" evidence="2">
    <location>
        <begin position="205"/>
        <end position="225"/>
    </location>
</feature>
<evidence type="ECO:0000256" key="2">
    <source>
        <dbReference type="SAM" id="MobiDB-lite"/>
    </source>
</evidence>
<reference evidence="3 4" key="1">
    <citation type="submission" date="2024-01" db="EMBL/GenBank/DDBJ databases">
        <title>A telomere-to-telomere, gap-free genome of sweet tea (Lithocarpus litseifolius).</title>
        <authorList>
            <person name="Zhou J."/>
        </authorList>
    </citation>
    <scope>NUCLEOTIDE SEQUENCE [LARGE SCALE GENOMIC DNA]</scope>
    <source>
        <strain evidence="3">Zhou-2022a</strain>
        <tissue evidence="3">Leaf</tissue>
    </source>
</reference>